<sequence>MKKFKDSYFLIIGLVLCLLVTWGIYYRDHHVTRFIASSIEKLSIDYDSIIFSLEEEKIINSESLFLSGFVFKEGENIDFFHSYILLKEELVEDYLVLPTSMVKREDIAQQFGASDGCNYVNSGFEASINLNELTKGKRYEVVVLYMNNDNLLLHPTNIWIEI</sequence>
<keyword evidence="1" id="KW-1133">Transmembrane helix</keyword>
<gene>
    <name evidence="2" type="ORF">J0J69_06160</name>
</gene>
<keyword evidence="3" id="KW-1185">Reference proteome</keyword>
<protein>
    <recommendedName>
        <fullName evidence="4">DUF5067 domain-containing protein</fullName>
    </recommendedName>
</protein>
<organism evidence="2 3">
    <name type="scientific">Turicibacter bilis</name>
    <dbReference type="NCBI Taxonomy" id="2735723"/>
    <lineage>
        <taxon>Bacteria</taxon>
        <taxon>Bacillati</taxon>
        <taxon>Bacillota</taxon>
        <taxon>Erysipelotrichia</taxon>
        <taxon>Erysipelotrichales</taxon>
        <taxon>Turicibacteraceae</taxon>
        <taxon>Turicibacter</taxon>
    </lineage>
</organism>
<reference evidence="2 3" key="1">
    <citation type="submission" date="2021-03" db="EMBL/GenBank/DDBJ databases">
        <title>Comparative Genomics and Metabolomics in the genus Turicibacter.</title>
        <authorList>
            <person name="Maki J."/>
            <person name="Looft T."/>
        </authorList>
    </citation>
    <scope>NUCLEOTIDE SEQUENCE [LARGE SCALE GENOMIC DNA]</scope>
    <source>
        <strain evidence="2 3">MMM721</strain>
    </source>
</reference>
<keyword evidence="1" id="KW-0472">Membrane</keyword>
<proteinExistence type="predicted"/>
<feature type="transmembrane region" description="Helical" evidence="1">
    <location>
        <begin position="7"/>
        <end position="25"/>
    </location>
</feature>
<evidence type="ECO:0008006" key="4">
    <source>
        <dbReference type="Google" id="ProtNLM"/>
    </source>
</evidence>
<accession>A0ABY5JQ06</accession>
<evidence type="ECO:0000313" key="3">
    <source>
        <dbReference type="Proteomes" id="UP001058016"/>
    </source>
</evidence>
<keyword evidence="1" id="KW-0812">Transmembrane</keyword>
<dbReference type="RefSeq" id="WP_212725808.1">
    <property type="nucleotide sequence ID" value="NZ_CP071249.1"/>
</dbReference>
<dbReference type="EMBL" id="CP071249">
    <property type="protein sequence ID" value="UUF07073.1"/>
    <property type="molecule type" value="Genomic_DNA"/>
</dbReference>
<name>A0ABY5JQ06_9FIRM</name>
<dbReference type="Proteomes" id="UP001058016">
    <property type="component" value="Chromosome"/>
</dbReference>
<evidence type="ECO:0000313" key="2">
    <source>
        <dbReference type="EMBL" id="UUF07073.1"/>
    </source>
</evidence>
<evidence type="ECO:0000256" key="1">
    <source>
        <dbReference type="SAM" id="Phobius"/>
    </source>
</evidence>